<dbReference type="InterPro" id="IPR006015">
    <property type="entry name" value="Universal_stress_UspA"/>
</dbReference>
<comment type="similarity">
    <text evidence="1">Belongs to the universal stress protein A family.</text>
</comment>
<evidence type="ECO:0000313" key="4">
    <source>
        <dbReference type="EMBL" id="EME97090.1"/>
    </source>
</evidence>
<feature type="region of interest" description="Disordered" evidence="2">
    <location>
        <begin position="303"/>
        <end position="358"/>
    </location>
</feature>
<dbReference type="EMBL" id="AORZ01000145">
    <property type="protein sequence ID" value="EME97090.1"/>
    <property type="molecule type" value="Genomic_DNA"/>
</dbReference>
<comment type="caution">
    <text evidence="4">The sequence shown here is derived from an EMBL/GenBank/DDBJ whole genome shotgun (WGS) entry which is preliminary data.</text>
</comment>
<sequence length="358" mass="37856">MKTGEAEDTMEHPVVVGVDGSDGSLAALDWAVAEAARFRLPVRVVYASLWERYEGAVPSFTDQPPAEAEVARRILASSEQRARQLSPDTPVSAVTVPDDAAEALVEESRGATALVTGSSGRGAVATLLLGSVSLAVAGRAHCPVVVVRGEQRTIRGMCGRVVVGVGEADEAATAVRFALREAAARGCELEAVRAWRRPQQPVDDLGVLDPAVREYEERATAVLDEVLEEAVAEHPEVPVRRTVSEGPAHRVLLGPAAGADLLVLGATRRQDRLGLQLGRVSHSALSRRGGAAPVRLPAARAEAARAGSLSRRGDRPPRVPAWTGRPAVRSSSARAGPDGRGRPRSAERLRVRRGRDEG</sequence>
<feature type="compositionally biased region" description="Basic and acidic residues" evidence="2">
    <location>
        <begin position="337"/>
        <end position="358"/>
    </location>
</feature>
<dbReference type="Pfam" id="PF00582">
    <property type="entry name" value="Usp"/>
    <property type="match status" value="2"/>
</dbReference>
<dbReference type="SUPFAM" id="SSF52402">
    <property type="entry name" value="Adenine nucleotide alpha hydrolases-like"/>
    <property type="match status" value="2"/>
</dbReference>
<feature type="domain" description="UspA" evidence="3">
    <location>
        <begin position="12"/>
        <end position="148"/>
    </location>
</feature>
<evidence type="ECO:0000256" key="1">
    <source>
        <dbReference type="ARBA" id="ARBA00008791"/>
    </source>
</evidence>
<dbReference type="PATRIC" id="fig|1223523.3.peg.5735"/>
<dbReference type="eggNOG" id="COG0589">
    <property type="taxonomic scope" value="Bacteria"/>
</dbReference>
<accession>M3BZ87</accession>
<dbReference type="Gene3D" id="3.40.50.620">
    <property type="entry name" value="HUPs"/>
    <property type="match status" value="2"/>
</dbReference>
<evidence type="ECO:0000313" key="5">
    <source>
        <dbReference type="Proteomes" id="UP000011740"/>
    </source>
</evidence>
<dbReference type="PRINTS" id="PR01438">
    <property type="entry name" value="UNVRSLSTRESS"/>
</dbReference>
<gene>
    <name evidence="4" type="ORF">H340_28275</name>
</gene>
<feature type="domain" description="UspA" evidence="3">
    <location>
        <begin position="157"/>
        <end position="285"/>
    </location>
</feature>
<dbReference type="PANTHER" id="PTHR31964:SF113">
    <property type="entry name" value="USPA DOMAIN-CONTAINING PROTEIN"/>
    <property type="match status" value="1"/>
</dbReference>
<proteinExistence type="inferred from homology"/>
<dbReference type="STRING" id="1223523.H340_28275"/>
<organism evidence="4 5">
    <name type="scientific">Streptomyces mobaraensis (strain ATCC 29032 / DSM 40847 / JCM 4168 / NBRC 13819 / NCIMB 11159 / IPCR 16-22)</name>
    <dbReference type="NCBI Taxonomy" id="1223523"/>
    <lineage>
        <taxon>Bacteria</taxon>
        <taxon>Bacillati</taxon>
        <taxon>Actinomycetota</taxon>
        <taxon>Actinomycetes</taxon>
        <taxon>Kitasatosporales</taxon>
        <taxon>Streptomycetaceae</taxon>
        <taxon>Streptomyces</taxon>
    </lineage>
</organism>
<evidence type="ECO:0000256" key="2">
    <source>
        <dbReference type="SAM" id="MobiDB-lite"/>
    </source>
</evidence>
<name>M3BZ87_STRM1</name>
<dbReference type="Proteomes" id="UP000011740">
    <property type="component" value="Unassembled WGS sequence"/>
</dbReference>
<reference evidence="4 5" key="1">
    <citation type="journal article" date="2013" name="Genome Announc.">
        <title>Whole-Genome Shotgun Assembly and Analysis of the Genome of Streptomyces mobaraensis DSM 40847, a Strain for Industrial Production of Microbial Transglutaminase.</title>
        <authorList>
            <person name="Yang H."/>
            <person name="He T."/>
            <person name="Wu W."/>
            <person name="Zhu W."/>
            <person name="Lu B."/>
            <person name="Sun W."/>
        </authorList>
    </citation>
    <scope>NUCLEOTIDE SEQUENCE [LARGE SCALE GENOMIC DNA]</scope>
    <source>
        <strain evidence="4 5">DSM 40847</strain>
    </source>
</reference>
<dbReference type="PANTHER" id="PTHR31964">
    <property type="entry name" value="ADENINE NUCLEOTIDE ALPHA HYDROLASES-LIKE SUPERFAMILY PROTEIN"/>
    <property type="match status" value="1"/>
</dbReference>
<dbReference type="InterPro" id="IPR006016">
    <property type="entry name" value="UspA"/>
</dbReference>
<protein>
    <submittedName>
        <fullName evidence="4">Stress-inducible protein</fullName>
    </submittedName>
</protein>
<dbReference type="AlphaFoldDB" id="M3BZ87"/>
<evidence type="ECO:0000259" key="3">
    <source>
        <dbReference type="Pfam" id="PF00582"/>
    </source>
</evidence>
<dbReference type="InterPro" id="IPR014729">
    <property type="entry name" value="Rossmann-like_a/b/a_fold"/>
</dbReference>